<dbReference type="RefSeq" id="XP_003032248.1">
    <property type="nucleotide sequence ID" value="XM_003032202.1"/>
</dbReference>
<evidence type="ECO:0000313" key="2">
    <source>
        <dbReference type="EMBL" id="EFI97345.1"/>
    </source>
</evidence>
<name>D8PM85_SCHCM</name>
<dbReference type="EMBL" id="GL377306">
    <property type="protein sequence ID" value="EFI97345.1"/>
    <property type="molecule type" value="Genomic_DNA"/>
</dbReference>
<keyword evidence="4" id="KW-1185">Reference proteome</keyword>
<organism evidence="4">
    <name type="scientific">Schizophyllum commune (strain H4-8 / FGSC 9210)</name>
    <name type="common">Split gill fungus</name>
    <dbReference type="NCBI Taxonomy" id="578458"/>
    <lineage>
        <taxon>Eukaryota</taxon>
        <taxon>Fungi</taxon>
        <taxon>Dikarya</taxon>
        <taxon>Basidiomycota</taxon>
        <taxon>Agaricomycotina</taxon>
        <taxon>Agaricomycetes</taxon>
        <taxon>Agaricomycetidae</taxon>
        <taxon>Agaricales</taxon>
        <taxon>Schizophyllaceae</taxon>
        <taxon>Schizophyllum</taxon>
    </lineage>
</organism>
<dbReference type="AlphaFoldDB" id="D8PM85"/>
<evidence type="ECO:0000313" key="3">
    <source>
        <dbReference type="EMBL" id="EFJ02807.1"/>
    </source>
</evidence>
<dbReference type="Proteomes" id="UP000007431">
    <property type="component" value="Unassembled WGS sequence"/>
</dbReference>
<evidence type="ECO:0000256" key="1">
    <source>
        <dbReference type="SAM" id="Coils"/>
    </source>
</evidence>
<proteinExistence type="predicted"/>
<accession>D8PM85</accession>
<dbReference type="VEuPathDB" id="FungiDB:SCHCODRAFT_02503695"/>
<dbReference type="EMBL" id="GL377302">
    <property type="protein sequence ID" value="EFJ02807.1"/>
    <property type="molecule type" value="Genomic_DNA"/>
</dbReference>
<dbReference type="KEGG" id="scm:SCHCO_02503695"/>
<protein>
    <submittedName>
        <fullName evidence="3">Uncharacterized protein</fullName>
    </submittedName>
</protein>
<feature type="non-terminal residue" evidence="3">
    <location>
        <position position="67"/>
    </location>
</feature>
<dbReference type="HOGENOM" id="CLU_2813865_0_0_1"/>
<reference evidence="3 4" key="1">
    <citation type="journal article" date="2010" name="Nat. Biotechnol.">
        <title>Genome sequence of the model mushroom Schizophyllum commune.</title>
        <authorList>
            <person name="Ohm R.A."/>
            <person name="de Jong J.F."/>
            <person name="Lugones L.G."/>
            <person name="Aerts A."/>
            <person name="Kothe E."/>
            <person name="Stajich J.E."/>
            <person name="de Vries R.P."/>
            <person name="Record E."/>
            <person name="Levasseur A."/>
            <person name="Baker S.E."/>
            <person name="Bartholomew K.A."/>
            <person name="Coutinho P.M."/>
            <person name="Erdmann S."/>
            <person name="Fowler T.J."/>
            <person name="Gathman A.C."/>
            <person name="Lombard V."/>
            <person name="Henrissat B."/>
            <person name="Knabe N."/>
            <person name="Kuees U."/>
            <person name="Lilly W.W."/>
            <person name="Lindquist E."/>
            <person name="Lucas S."/>
            <person name="Magnuson J.K."/>
            <person name="Piumi F."/>
            <person name="Raudaskoski M."/>
            <person name="Salamov A."/>
            <person name="Schmutz J."/>
            <person name="Schwarze F.W.M.R."/>
            <person name="vanKuyk P.A."/>
            <person name="Horton J.S."/>
            <person name="Grigoriev I.V."/>
            <person name="Woesten H.A.B."/>
        </authorList>
    </citation>
    <scope>NUCLEOTIDE SEQUENCE [LARGE SCALE GENOMIC DNA]</scope>
    <source>
        <strain evidence="3">H4-8</strain>
        <strain evidence="4">H4-8 / FGSC 9210</strain>
    </source>
</reference>
<dbReference type="GeneID" id="9596334"/>
<evidence type="ECO:0000313" key="4">
    <source>
        <dbReference type="Proteomes" id="UP000007431"/>
    </source>
</evidence>
<gene>
    <name evidence="3" type="ORF">SCHCODRAFT_104762</name>
    <name evidence="2" type="ORF">SCHCODRAFT_109103</name>
</gene>
<keyword evidence="1" id="KW-0175">Coiled coil</keyword>
<feature type="coiled-coil region" evidence="1">
    <location>
        <begin position="4"/>
        <end position="63"/>
    </location>
</feature>
<sequence>MVAKRTKAEEHKELRKERDAAIEEQLEAAQEQGELWDELERVNEDLQRELKEAWAMVEKLQGEEEDE</sequence>